<evidence type="ECO:0000313" key="1">
    <source>
        <dbReference type="EMBL" id="KAK9882279.1"/>
    </source>
</evidence>
<evidence type="ECO:0000313" key="2">
    <source>
        <dbReference type="Proteomes" id="UP001431783"/>
    </source>
</evidence>
<sequence length="63" mass="7257">MDRPIVADENGPVSKNVLGRAAQNQDVRRETVAHQYHTHHRKPDICGRLLKNETYNTVLKFMS</sequence>
<proteinExistence type="predicted"/>
<accession>A0AAW1UN94</accession>
<comment type="caution">
    <text evidence="1">The sequence shown here is derived from an EMBL/GenBank/DDBJ whole genome shotgun (WGS) entry which is preliminary data.</text>
</comment>
<gene>
    <name evidence="1" type="ORF">WA026_020387</name>
</gene>
<keyword evidence="2" id="KW-1185">Reference proteome</keyword>
<organism evidence="1 2">
    <name type="scientific">Henosepilachna vigintioctopunctata</name>
    <dbReference type="NCBI Taxonomy" id="420089"/>
    <lineage>
        <taxon>Eukaryota</taxon>
        <taxon>Metazoa</taxon>
        <taxon>Ecdysozoa</taxon>
        <taxon>Arthropoda</taxon>
        <taxon>Hexapoda</taxon>
        <taxon>Insecta</taxon>
        <taxon>Pterygota</taxon>
        <taxon>Neoptera</taxon>
        <taxon>Endopterygota</taxon>
        <taxon>Coleoptera</taxon>
        <taxon>Polyphaga</taxon>
        <taxon>Cucujiformia</taxon>
        <taxon>Coccinelloidea</taxon>
        <taxon>Coccinellidae</taxon>
        <taxon>Epilachninae</taxon>
        <taxon>Epilachnini</taxon>
        <taxon>Henosepilachna</taxon>
    </lineage>
</organism>
<dbReference type="AlphaFoldDB" id="A0AAW1UN94"/>
<name>A0AAW1UN94_9CUCU</name>
<dbReference type="Proteomes" id="UP001431783">
    <property type="component" value="Unassembled WGS sequence"/>
</dbReference>
<dbReference type="EMBL" id="JARQZJ010000074">
    <property type="protein sequence ID" value="KAK9882279.1"/>
    <property type="molecule type" value="Genomic_DNA"/>
</dbReference>
<reference evidence="1 2" key="1">
    <citation type="submission" date="2023-03" db="EMBL/GenBank/DDBJ databases">
        <title>Genome insight into feeding habits of ladybird beetles.</title>
        <authorList>
            <person name="Li H.-S."/>
            <person name="Huang Y.-H."/>
            <person name="Pang H."/>
        </authorList>
    </citation>
    <scope>NUCLEOTIDE SEQUENCE [LARGE SCALE GENOMIC DNA]</scope>
    <source>
        <strain evidence="1">SYSU_2023b</strain>
        <tissue evidence="1">Whole body</tissue>
    </source>
</reference>
<protein>
    <submittedName>
        <fullName evidence="1">Uncharacterized protein</fullName>
    </submittedName>
</protein>